<dbReference type="Pfam" id="PF00990">
    <property type="entry name" value="GGDEF"/>
    <property type="match status" value="1"/>
</dbReference>
<proteinExistence type="predicted"/>
<dbReference type="SMART" id="SM00052">
    <property type="entry name" value="EAL"/>
    <property type="match status" value="1"/>
</dbReference>
<dbReference type="SUPFAM" id="SSF141868">
    <property type="entry name" value="EAL domain-like"/>
    <property type="match status" value="1"/>
</dbReference>
<dbReference type="CDD" id="cd01948">
    <property type="entry name" value="EAL"/>
    <property type="match status" value="1"/>
</dbReference>
<dbReference type="InterPro" id="IPR043128">
    <property type="entry name" value="Rev_trsase/Diguanyl_cyclase"/>
</dbReference>
<keyword evidence="3" id="KW-0808">Transferase</keyword>
<dbReference type="PANTHER" id="PTHR44757">
    <property type="entry name" value="DIGUANYLATE CYCLASE DGCP"/>
    <property type="match status" value="1"/>
</dbReference>
<dbReference type="NCBIfam" id="TIGR00254">
    <property type="entry name" value="GGDEF"/>
    <property type="match status" value="1"/>
</dbReference>
<accession>A0ABU1D3U9</accession>
<dbReference type="EC" id="3.1.4.52" evidence="3"/>
<keyword evidence="4" id="KW-1185">Reference proteome</keyword>
<gene>
    <name evidence="3" type="ORF">Q8947_03020</name>
</gene>
<dbReference type="InterPro" id="IPR052155">
    <property type="entry name" value="Biofilm_reg_signaling"/>
</dbReference>
<dbReference type="InterPro" id="IPR000160">
    <property type="entry name" value="GGDEF_dom"/>
</dbReference>
<keyword evidence="3" id="KW-0378">Hydrolase</keyword>
<feature type="domain" description="GGDEF" evidence="2">
    <location>
        <begin position="12"/>
        <end position="147"/>
    </location>
</feature>
<dbReference type="GO" id="GO:0071111">
    <property type="term" value="F:cyclic-guanylate-specific phosphodiesterase activity"/>
    <property type="evidence" value="ECO:0007669"/>
    <property type="project" value="UniProtKB-EC"/>
</dbReference>
<dbReference type="Gene3D" id="3.30.70.270">
    <property type="match status" value="1"/>
</dbReference>
<dbReference type="Proteomes" id="UP001232156">
    <property type="component" value="Unassembled WGS sequence"/>
</dbReference>
<dbReference type="PROSITE" id="PS50883">
    <property type="entry name" value="EAL"/>
    <property type="match status" value="1"/>
</dbReference>
<evidence type="ECO:0000313" key="3">
    <source>
        <dbReference type="EMBL" id="MDR4124957.1"/>
    </source>
</evidence>
<dbReference type="SUPFAM" id="SSF55073">
    <property type="entry name" value="Nucleotide cyclase"/>
    <property type="match status" value="1"/>
</dbReference>
<dbReference type="InterPro" id="IPR035919">
    <property type="entry name" value="EAL_sf"/>
</dbReference>
<protein>
    <submittedName>
        <fullName evidence="3">Bifunctional diguanylate cyclase/phosphodiesterase</fullName>
        <ecNumber evidence="3">2.7.7.65</ecNumber>
        <ecNumber evidence="3">3.1.4.52</ecNumber>
    </submittedName>
</protein>
<organism evidence="3 4">
    <name type="scientific">Yanghanlia caeni</name>
    <dbReference type="NCBI Taxonomy" id="3064283"/>
    <lineage>
        <taxon>Bacteria</taxon>
        <taxon>Pseudomonadati</taxon>
        <taxon>Pseudomonadota</taxon>
        <taxon>Betaproteobacteria</taxon>
        <taxon>Burkholderiales</taxon>
        <taxon>Alcaligenaceae</taxon>
        <taxon>Yanghanlia</taxon>
    </lineage>
</organism>
<dbReference type="EC" id="2.7.7.65" evidence="3"/>
<dbReference type="Gene3D" id="3.20.20.450">
    <property type="entry name" value="EAL domain"/>
    <property type="match status" value="1"/>
</dbReference>
<dbReference type="InterPro" id="IPR029787">
    <property type="entry name" value="Nucleotide_cyclase"/>
</dbReference>
<evidence type="ECO:0000259" key="1">
    <source>
        <dbReference type="PROSITE" id="PS50883"/>
    </source>
</evidence>
<name>A0ABU1D3U9_9BURK</name>
<reference evidence="3 4" key="1">
    <citation type="submission" date="2023-08" db="EMBL/GenBank/DDBJ databases">
        <title>Alcaligenaceae gen. nov., a novel taxon isolated from the sludge of Yixing Pesticide Factory.</title>
        <authorList>
            <person name="Ruan L."/>
        </authorList>
    </citation>
    <scope>NUCLEOTIDE SEQUENCE [LARGE SCALE GENOMIC DNA]</scope>
    <source>
        <strain evidence="3 4">LG-2</strain>
    </source>
</reference>
<dbReference type="PANTHER" id="PTHR44757:SF2">
    <property type="entry name" value="BIOFILM ARCHITECTURE MAINTENANCE PROTEIN MBAA"/>
    <property type="match status" value="1"/>
</dbReference>
<feature type="domain" description="EAL" evidence="1">
    <location>
        <begin position="156"/>
        <end position="410"/>
    </location>
</feature>
<keyword evidence="3" id="KW-0548">Nucleotidyltransferase</keyword>
<dbReference type="SMART" id="SM00267">
    <property type="entry name" value="GGDEF"/>
    <property type="match status" value="1"/>
</dbReference>
<evidence type="ECO:0000259" key="2">
    <source>
        <dbReference type="PROSITE" id="PS50887"/>
    </source>
</evidence>
<dbReference type="PROSITE" id="PS50887">
    <property type="entry name" value="GGDEF"/>
    <property type="match status" value="1"/>
</dbReference>
<dbReference type="EMBL" id="JAUZQE010000004">
    <property type="protein sequence ID" value="MDR4124957.1"/>
    <property type="molecule type" value="Genomic_DNA"/>
</dbReference>
<dbReference type="CDD" id="cd01949">
    <property type="entry name" value="GGDEF"/>
    <property type="match status" value="1"/>
</dbReference>
<dbReference type="GO" id="GO:0052621">
    <property type="term" value="F:diguanylate cyclase activity"/>
    <property type="evidence" value="ECO:0007669"/>
    <property type="project" value="UniProtKB-EC"/>
</dbReference>
<evidence type="ECO:0000313" key="4">
    <source>
        <dbReference type="Proteomes" id="UP001232156"/>
    </source>
</evidence>
<comment type="caution">
    <text evidence="3">The sequence shown here is derived from an EMBL/GenBank/DDBJ whole genome shotgun (WGS) entry which is preliminary data.</text>
</comment>
<sequence length="410" mass="45694">METALRNRPGDRYVAVLYVDVDQFKYINDSLGHHVGDQFLRIVASRLCSCLRNTDSVARQGGDEFIILLENRASREEAAQIAQDILSTIAQPWRISDYEYDIHATCSIGISIAPSDANDVDTMLRHADAAMFRAKALGRNNYRHFTVNLSNDGYDRLEWITRLRNALANGEFMLHYQPKIEVLSGRVTGAEALLRWRTADGQMISPAEFIPLAEEIGLIVPIGEWVLNEACRTNRAWQAAGYRPIPVSVNISAIQLERDDLVHKVTQALNETGLTARFLELEITESALMSDVNQSIATLNRLRELGVQIAIDDFGTGYSSLGHLKRFAVNTLKIDQSFIRNITTDRGNAGIVQAVISLAHTLGLTVVAEGVETPDEYRHLSARGCDLIQGYYTGRPVTADQLVTQLRPVR</sequence>
<dbReference type="Pfam" id="PF00563">
    <property type="entry name" value="EAL"/>
    <property type="match status" value="1"/>
</dbReference>
<dbReference type="InterPro" id="IPR001633">
    <property type="entry name" value="EAL_dom"/>
</dbReference>